<dbReference type="Proteomes" id="UP000238479">
    <property type="component" value="Chromosome 2"/>
</dbReference>
<name>A0A2P6S2U2_ROSCH</name>
<keyword evidence="2" id="KW-1133">Transmembrane helix</keyword>
<evidence type="ECO:0000313" key="3">
    <source>
        <dbReference type="EMBL" id="PRQ53009.1"/>
    </source>
</evidence>
<sequence>MDGMPHRGTSRSGLSMVTGRQSRSPDRRARRGAAGSVVAWLGERLFNLGRGGGGSNEVGCRDDVGARRRRPLDRHWSCTCGQQVGKMLFWVCAKPILLGLSLSLFSWGCPLWAFYGGLDVCLCLSEDPGGQGEILRFLCF</sequence>
<dbReference type="EMBL" id="PDCK01000040">
    <property type="protein sequence ID" value="PRQ53009.1"/>
    <property type="molecule type" value="Genomic_DNA"/>
</dbReference>
<protein>
    <submittedName>
        <fullName evidence="3">Uncharacterized protein</fullName>
    </submittedName>
</protein>
<accession>A0A2P6S2U2</accession>
<reference evidence="3 4" key="1">
    <citation type="journal article" date="2018" name="Nat. Genet.">
        <title>The Rosa genome provides new insights in the design of modern roses.</title>
        <authorList>
            <person name="Bendahmane M."/>
        </authorList>
    </citation>
    <scope>NUCLEOTIDE SEQUENCE [LARGE SCALE GENOMIC DNA]</scope>
    <source>
        <strain evidence="4">cv. Old Blush</strain>
    </source>
</reference>
<proteinExistence type="predicted"/>
<gene>
    <name evidence="3" type="ORF">RchiOBHm_Chr2g0161761</name>
</gene>
<keyword evidence="2" id="KW-0472">Membrane</keyword>
<dbReference type="AlphaFoldDB" id="A0A2P6S2U2"/>
<evidence type="ECO:0000256" key="2">
    <source>
        <dbReference type="SAM" id="Phobius"/>
    </source>
</evidence>
<comment type="caution">
    <text evidence="3">The sequence shown here is derived from an EMBL/GenBank/DDBJ whole genome shotgun (WGS) entry which is preliminary data.</text>
</comment>
<dbReference type="Gramene" id="PRQ53009">
    <property type="protein sequence ID" value="PRQ53009"/>
    <property type="gene ID" value="RchiOBHm_Chr2g0161761"/>
</dbReference>
<evidence type="ECO:0000313" key="4">
    <source>
        <dbReference type="Proteomes" id="UP000238479"/>
    </source>
</evidence>
<organism evidence="3 4">
    <name type="scientific">Rosa chinensis</name>
    <name type="common">China rose</name>
    <dbReference type="NCBI Taxonomy" id="74649"/>
    <lineage>
        <taxon>Eukaryota</taxon>
        <taxon>Viridiplantae</taxon>
        <taxon>Streptophyta</taxon>
        <taxon>Embryophyta</taxon>
        <taxon>Tracheophyta</taxon>
        <taxon>Spermatophyta</taxon>
        <taxon>Magnoliopsida</taxon>
        <taxon>eudicotyledons</taxon>
        <taxon>Gunneridae</taxon>
        <taxon>Pentapetalae</taxon>
        <taxon>rosids</taxon>
        <taxon>fabids</taxon>
        <taxon>Rosales</taxon>
        <taxon>Rosaceae</taxon>
        <taxon>Rosoideae</taxon>
        <taxon>Rosoideae incertae sedis</taxon>
        <taxon>Rosa</taxon>
    </lineage>
</organism>
<feature type="region of interest" description="Disordered" evidence="1">
    <location>
        <begin position="1"/>
        <end position="31"/>
    </location>
</feature>
<keyword evidence="4" id="KW-1185">Reference proteome</keyword>
<feature type="transmembrane region" description="Helical" evidence="2">
    <location>
        <begin position="96"/>
        <end position="115"/>
    </location>
</feature>
<keyword evidence="2" id="KW-0812">Transmembrane</keyword>
<evidence type="ECO:0000256" key="1">
    <source>
        <dbReference type="SAM" id="MobiDB-lite"/>
    </source>
</evidence>